<organism evidence="2">
    <name type="scientific">Candidatus Kentrum sp. SD</name>
    <dbReference type="NCBI Taxonomy" id="2126332"/>
    <lineage>
        <taxon>Bacteria</taxon>
        <taxon>Pseudomonadati</taxon>
        <taxon>Pseudomonadota</taxon>
        <taxon>Gammaproteobacteria</taxon>
        <taxon>Candidatus Kentrum</taxon>
    </lineage>
</organism>
<dbReference type="AlphaFoldDB" id="A0A450YHX2"/>
<protein>
    <submittedName>
        <fullName evidence="2">Uncharacterized protein</fullName>
    </submittedName>
</protein>
<sequence>MTSEQGRFFLEQYASNKDALTRLVRYLDLPLHRQETKERLKEKIIDATIGYRLRSRAIRGTNSLGKSAN</sequence>
<dbReference type="EMBL" id="CAADHB010000011">
    <property type="protein sequence ID" value="VFK78281.1"/>
    <property type="molecule type" value="Genomic_DNA"/>
</dbReference>
<evidence type="ECO:0000313" key="1">
    <source>
        <dbReference type="EMBL" id="VFK37093.1"/>
    </source>
</evidence>
<evidence type="ECO:0000313" key="2">
    <source>
        <dbReference type="EMBL" id="VFK41170.1"/>
    </source>
</evidence>
<dbReference type="EMBL" id="CAADFU010000010">
    <property type="protein sequence ID" value="VFK41170.1"/>
    <property type="molecule type" value="Genomic_DNA"/>
</dbReference>
<gene>
    <name evidence="3" type="ORF">BECKSD772D_GA0070982_101112</name>
    <name evidence="2" type="ORF">BECKSD772E_GA0070983_101017</name>
    <name evidence="1" type="ORF">BECKSD772F_GA0070984_101019</name>
</gene>
<proteinExistence type="predicted"/>
<name>A0A450YHX2_9GAMM</name>
<accession>A0A450YHX2</accession>
<dbReference type="EMBL" id="CAADFR010000010">
    <property type="protein sequence ID" value="VFK37093.1"/>
    <property type="molecule type" value="Genomic_DNA"/>
</dbReference>
<evidence type="ECO:0000313" key="3">
    <source>
        <dbReference type="EMBL" id="VFK78281.1"/>
    </source>
</evidence>
<reference evidence="2" key="1">
    <citation type="submission" date="2019-02" db="EMBL/GenBank/DDBJ databases">
        <authorList>
            <person name="Gruber-Vodicka R. H."/>
            <person name="Seah K. B. B."/>
        </authorList>
    </citation>
    <scope>NUCLEOTIDE SEQUENCE</scope>
    <source>
        <strain evidence="3">BECK_S127</strain>
        <strain evidence="2">BECK_S1320</strain>
        <strain evidence="1">BECK_S1321</strain>
    </source>
</reference>